<sequence>MKFFILLILATMLVSCSKDTNIPKNVTQSESQSDDVPSFFNLSVIKNVDWKESEVFTYEGLELRGIPGKVGILSTPWKAGVNNKYMWHFFGDNIPSGKLTVIAVQEGTNKVSKALTDDGGSHMWVSPYGSVPKAVNGHTDIPANMMLPNKGKWVLNAYIGKELFGQIVVDVQ</sequence>
<dbReference type="Proteomes" id="UP000078290">
    <property type="component" value="Unassembled WGS sequence"/>
</dbReference>
<dbReference type="InterPro" id="IPR032366">
    <property type="entry name" value="DUF4871"/>
</dbReference>
<reference evidence="3" key="1">
    <citation type="submission" date="2016-05" db="EMBL/GenBank/DDBJ databases">
        <authorList>
            <person name="Wang W."/>
            <person name="Zhu L."/>
        </authorList>
    </citation>
    <scope>NUCLEOTIDE SEQUENCE [LARGE SCALE GENOMIC DNA]</scope>
    <source>
        <strain evidence="3">W-2</strain>
    </source>
</reference>
<feature type="signal peptide" evidence="1">
    <location>
        <begin position="1"/>
        <end position="17"/>
    </location>
</feature>
<dbReference type="AlphaFoldDB" id="A0A1B7KV45"/>
<evidence type="ECO:0000256" key="1">
    <source>
        <dbReference type="SAM" id="SignalP"/>
    </source>
</evidence>
<gene>
    <name evidence="2" type="ORF">A7K69_16805</name>
</gene>
<evidence type="ECO:0000313" key="3">
    <source>
        <dbReference type="Proteomes" id="UP000078290"/>
    </source>
</evidence>
<dbReference type="Pfam" id="PF16167">
    <property type="entry name" value="DUF4871"/>
    <property type="match status" value="1"/>
</dbReference>
<proteinExistence type="predicted"/>
<name>A0A1B7KV45_PARTM</name>
<organism evidence="2 3">
    <name type="scientific">Parageobacillus thermoglucosidasius</name>
    <name type="common">Geobacillus thermoglucosidasius</name>
    <dbReference type="NCBI Taxonomy" id="1426"/>
    <lineage>
        <taxon>Bacteria</taxon>
        <taxon>Bacillati</taxon>
        <taxon>Bacillota</taxon>
        <taxon>Bacilli</taxon>
        <taxon>Bacillales</taxon>
        <taxon>Anoxybacillaceae</taxon>
        <taxon>Parageobacillus</taxon>
    </lineage>
</organism>
<protein>
    <recommendedName>
        <fullName evidence="4">DUF4871 domain-containing protein</fullName>
    </recommendedName>
</protein>
<comment type="caution">
    <text evidence="2">The sequence shown here is derived from an EMBL/GenBank/DDBJ whole genome shotgun (WGS) entry which is preliminary data.</text>
</comment>
<dbReference type="Gene3D" id="2.60.40.3830">
    <property type="match status" value="1"/>
</dbReference>
<dbReference type="PROSITE" id="PS51257">
    <property type="entry name" value="PROKAR_LIPOPROTEIN"/>
    <property type="match status" value="1"/>
</dbReference>
<accession>A0A1B7KV45</accession>
<feature type="chain" id="PRO_5008596500" description="DUF4871 domain-containing protein" evidence="1">
    <location>
        <begin position="18"/>
        <end position="172"/>
    </location>
</feature>
<evidence type="ECO:0000313" key="2">
    <source>
        <dbReference type="EMBL" id="OAT73969.1"/>
    </source>
</evidence>
<keyword evidence="1" id="KW-0732">Signal</keyword>
<evidence type="ECO:0008006" key="4">
    <source>
        <dbReference type="Google" id="ProtNLM"/>
    </source>
</evidence>
<dbReference type="EMBL" id="LXMA01000004">
    <property type="protein sequence ID" value="OAT73969.1"/>
    <property type="molecule type" value="Genomic_DNA"/>
</dbReference>